<reference evidence="1" key="1">
    <citation type="submission" date="2017-05" db="UniProtKB">
        <authorList>
            <consortium name="EnsemblMetazoa"/>
        </authorList>
    </citation>
    <scope>IDENTIFICATION</scope>
</reference>
<protein>
    <submittedName>
        <fullName evidence="1">Uncharacterized protein</fullName>
    </submittedName>
</protein>
<accession>A0A1X7TVI8</accession>
<dbReference type="EnsemblMetazoa" id="Aqu2.1.18911_001">
    <property type="protein sequence ID" value="Aqu2.1.18911_001"/>
    <property type="gene ID" value="Aqu2.1.18911"/>
</dbReference>
<proteinExistence type="predicted"/>
<name>A0A1X7TVI8_AMPQE</name>
<dbReference type="AlphaFoldDB" id="A0A1X7TVI8"/>
<sequence>MRMLSSTWYNCKGPIWLKEKENHEKKQQKKPMKMCKALNKGFEPLDTNRDMKVLTQRRCCGKNVTSSKEYSLDVSRGTEFISN</sequence>
<dbReference type="InParanoid" id="A0A1X7TVI8"/>
<evidence type="ECO:0000313" key="1">
    <source>
        <dbReference type="EnsemblMetazoa" id="Aqu2.1.18911_001"/>
    </source>
</evidence>
<organism evidence="1">
    <name type="scientific">Amphimedon queenslandica</name>
    <name type="common">Sponge</name>
    <dbReference type="NCBI Taxonomy" id="400682"/>
    <lineage>
        <taxon>Eukaryota</taxon>
        <taxon>Metazoa</taxon>
        <taxon>Porifera</taxon>
        <taxon>Demospongiae</taxon>
        <taxon>Heteroscleromorpha</taxon>
        <taxon>Haplosclerida</taxon>
        <taxon>Niphatidae</taxon>
        <taxon>Amphimedon</taxon>
    </lineage>
</organism>